<gene>
    <name evidence="2" type="ORF">BC739_003203</name>
</gene>
<dbReference type="InterPro" id="IPR036117">
    <property type="entry name" value="DhaL_dom_sf"/>
</dbReference>
<dbReference type="NCBIfam" id="TIGR03599">
    <property type="entry name" value="YloV"/>
    <property type="match status" value="1"/>
</dbReference>
<dbReference type="InterPro" id="IPR004007">
    <property type="entry name" value="DhaL_dom"/>
</dbReference>
<proteinExistence type="predicted"/>
<dbReference type="Pfam" id="PF13684">
    <property type="entry name" value="FakA-like_C"/>
    <property type="match status" value="1"/>
</dbReference>
<dbReference type="PANTHER" id="PTHR33434">
    <property type="entry name" value="DEGV DOMAIN-CONTAINING PROTEIN DR_1986-RELATED"/>
    <property type="match status" value="1"/>
</dbReference>
<evidence type="ECO:0000313" key="2">
    <source>
        <dbReference type="EMBL" id="MBA8926004.1"/>
    </source>
</evidence>
<dbReference type="Gene3D" id="1.25.40.340">
    <property type="match status" value="1"/>
</dbReference>
<comment type="caution">
    <text evidence="2">The sequence shown here is derived from an EMBL/GenBank/DDBJ whole genome shotgun (WGS) entry which is preliminary data.</text>
</comment>
<dbReference type="PROSITE" id="PS51480">
    <property type="entry name" value="DHAL"/>
    <property type="match status" value="1"/>
</dbReference>
<dbReference type="InterPro" id="IPR050270">
    <property type="entry name" value="DegV_domain_contain"/>
</dbReference>
<evidence type="ECO:0000313" key="3">
    <source>
        <dbReference type="Proteomes" id="UP000517916"/>
    </source>
</evidence>
<dbReference type="InterPro" id="IPR033470">
    <property type="entry name" value="FakA-like_C"/>
</dbReference>
<dbReference type="InterPro" id="IPR019986">
    <property type="entry name" value="YloV-like"/>
</dbReference>
<dbReference type="EMBL" id="JACJID010000002">
    <property type="protein sequence ID" value="MBA8926004.1"/>
    <property type="molecule type" value="Genomic_DNA"/>
</dbReference>
<keyword evidence="3" id="KW-1185">Reference proteome</keyword>
<dbReference type="Pfam" id="PF21645">
    <property type="entry name" value="FakA-like_M"/>
    <property type="match status" value="1"/>
</dbReference>
<accession>A0ABR6BHE6</accession>
<sequence length="525" mass="53173">MLQVLDAAALRRWASAGVRALDANREAIDSINVYPVADGDTGTNLLVTMRSAEQALLAAEAEQGAGPAASALARGALAGARGNSGVILSQVLRGLAETWDGALAVSGSALRAALRRADELATAAVSEPVAGTVLSVLHAAALAAQDCGSDALDEVAGAAVRAAAQALADTPRQLAVLAERGVVDAGGRGLVVLLDELVGVVTGRVADHVVPERAAAVPAVRETGSDQYEYEVMYLLDGLADEDELRARLTGLGDSVVVAGDGAGLFSVHVHCNDVGAAIELGVERGRPHRIRVTRFADQRAARSGRAVVAVVAGEQAAELFRAEGAVVLAGEPTAAELLAVLERTGAAQVAVLPNSAELAQVAARAAEQAERAGQDVVVVPTASPVQGLAALAVHDPSRRPGDDVVAMAEAAAATRRGEVLVAQREAMTWVGRCQPGDVLGLVDGEVVLIEPGPAEGPGLLAAACQLVDRMVGVGGELVTVLLGHGAGAELGEGLAAHLRHSHPEVEITVYGGGQPDSALLIGVE</sequence>
<protein>
    <recommendedName>
        <fullName evidence="1">DhaL domain-containing protein</fullName>
    </recommendedName>
</protein>
<dbReference type="SUPFAM" id="SSF101473">
    <property type="entry name" value="DhaL-like"/>
    <property type="match status" value="1"/>
</dbReference>
<dbReference type="Proteomes" id="UP000517916">
    <property type="component" value="Unassembled WGS sequence"/>
</dbReference>
<dbReference type="InterPro" id="IPR048394">
    <property type="entry name" value="FakA-like_M"/>
</dbReference>
<dbReference type="SMART" id="SM01121">
    <property type="entry name" value="Dak1_2"/>
    <property type="match status" value="1"/>
</dbReference>
<name>A0ABR6BHE6_9PSEU</name>
<dbReference type="PANTHER" id="PTHR33434:SF4">
    <property type="entry name" value="PHOSPHATASE PROTEIN"/>
    <property type="match status" value="1"/>
</dbReference>
<reference evidence="2 3" key="1">
    <citation type="submission" date="2020-08" db="EMBL/GenBank/DDBJ databases">
        <title>Genomic Encyclopedia of Archaeal and Bacterial Type Strains, Phase II (KMG-II): from individual species to whole genera.</title>
        <authorList>
            <person name="Goeker M."/>
        </authorList>
    </citation>
    <scope>NUCLEOTIDE SEQUENCE [LARGE SCALE GENOMIC DNA]</scope>
    <source>
        <strain evidence="2 3">DSM 43850</strain>
    </source>
</reference>
<evidence type="ECO:0000259" key="1">
    <source>
        <dbReference type="PROSITE" id="PS51480"/>
    </source>
</evidence>
<dbReference type="SMART" id="SM01120">
    <property type="entry name" value="Dak2"/>
    <property type="match status" value="1"/>
</dbReference>
<feature type="domain" description="DhaL" evidence="1">
    <location>
        <begin position="8"/>
        <end position="199"/>
    </location>
</feature>
<dbReference type="Pfam" id="PF02734">
    <property type="entry name" value="Dak2"/>
    <property type="match status" value="1"/>
</dbReference>
<organism evidence="2 3">
    <name type="scientific">Kutzneria viridogrisea</name>
    <dbReference type="NCBI Taxonomy" id="47990"/>
    <lineage>
        <taxon>Bacteria</taxon>
        <taxon>Bacillati</taxon>
        <taxon>Actinomycetota</taxon>
        <taxon>Actinomycetes</taxon>
        <taxon>Pseudonocardiales</taxon>
        <taxon>Pseudonocardiaceae</taxon>
        <taxon>Kutzneria</taxon>
    </lineage>
</organism>